<name>A0ABP8N4X7_9BACT</name>
<gene>
    <name evidence="1" type="ORF">GCM10023189_36900</name>
</gene>
<accession>A0ABP8N4X7</accession>
<keyword evidence="2" id="KW-1185">Reference proteome</keyword>
<organism evidence="1 2">
    <name type="scientific">Nibrella saemangeumensis</name>
    <dbReference type="NCBI Taxonomy" id="1084526"/>
    <lineage>
        <taxon>Bacteria</taxon>
        <taxon>Pseudomonadati</taxon>
        <taxon>Bacteroidota</taxon>
        <taxon>Cytophagia</taxon>
        <taxon>Cytophagales</taxon>
        <taxon>Spirosomataceae</taxon>
        <taxon>Nibrella</taxon>
    </lineage>
</organism>
<evidence type="ECO:0000313" key="2">
    <source>
        <dbReference type="Proteomes" id="UP001501175"/>
    </source>
</evidence>
<dbReference type="Proteomes" id="UP001501175">
    <property type="component" value="Unassembled WGS sequence"/>
</dbReference>
<protein>
    <recommendedName>
        <fullName evidence="3">Natural product</fullName>
    </recommendedName>
</protein>
<evidence type="ECO:0008006" key="3">
    <source>
        <dbReference type="Google" id="ProtNLM"/>
    </source>
</evidence>
<evidence type="ECO:0000313" key="1">
    <source>
        <dbReference type="EMBL" id="GAA4461419.1"/>
    </source>
</evidence>
<comment type="caution">
    <text evidence="1">The sequence shown here is derived from an EMBL/GenBank/DDBJ whole genome shotgun (WGS) entry which is preliminary data.</text>
</comment>
<proteinExistence type="predicted"/>
<reference evidence="2" key="1">
    <citation type="journal article" date="2019" name="Int. J. Syst. Evol. Microbiol.">
        <title>The Global Catalogue of Microorganisms (GCM) 10K type strain sequencing project: providing services to taxonomists for standard genome sequencing and annotation.</title>
        <authorList>
            <consortium name="The Broad Institute Genomics Platform"/>
            <consortium name="The Broad Institute Genome Sequencing Center for Infectious Disease"/>
            <person name="Wu L."/>
            <person name="Ma J."/>
        </authorList>
    </citation>
    <scope>NUCLEOTIDE SEQUENCE [LARGE SCALE GENOMIC DNA]</scope>
    <source>
        <strain evidence="2">JCM 17927</strain>
    </source>
</reference>
<sequence>MKKLLMDFATNLLSKQQMKEIKGGGSYRCHCFDPNQNPVECITADYKYNVMCPCYMGDQGYVDNC</sequence>
<dbReference type="RefSeq" id="WP_345245715.1">
    <property type="nucleotide sequence ID" value="NZ_BAABHD010000062.1"/>
</dbReference>
<dbReference type="EMBL" id="BAABHD010000062">
    <property type="protein sequence ID" value="GAA4461419.1"/>
    <property type="molecule type" value="Genomic_DNA"/>
</dbReference>